<dbReference type="PROSITE" id="PS51353">
    <property type="entry name" value="ARSC"/>
    <property type="match status" value="1"/>
</dbReference>
<proteinExistence type="predicted"/>
<dbReference type="Gene3D" id="3.40.30.10">
    <property type="entry name" value="Glutaredoxin"/>
    <property type="match status" value="1"/>
</dbReference>
<evidence type="ECO:0000313" key="1">
    <source>
        <dbReference type="EMBL" id="CAD8612951.1"/>
    </source>
</evidence>
<gene>
    <name evidence="1" type="ORF">CPEL01642_LOCUS16331</name>
</gene>
<dbReference type="AlphaFoldDB" id="A0A7S0Q6K2"/>
<name>A0A7S0Q6K2_9EUKA</name>
<organism evidence="1">
    <name type="scientific">Coccolithus braarudii</name>
    <dbReference type="NCBI Taxonomy" id="221442"/>
    <lineage>
        <taxon>Eukaryota</taxon>
        <taxon>Haptista</taxon>
        <taxon>Haptophyta</taxon>
        <taxon>Prymnesiophyceae</taxon>
        <taxon>Coccolithales</taxon>
        <taxon>Coccolithaceae</taxon>
        <taxon>Coccolithus</taxon>
    </lineage>
</organism>
<dbReference type="EMBL" id="HBEY01034253">
    <property type="protein sequence ID" value="CAD8612951.1"/>
    <property type="molecule type" value="Transcribed_RNA"/>
</dbReference>
<accession>A0A7S0Q6K2</accession>
<dbReference type="InterPro" id="IPR006660">
    <property type="entry name" value="Arsenate_reductase-like"/>
</dbReference>
<dbReference type="InterPro" id="IPR036249">
    <property type="entry name" value="Thioredoxin-like_sf"/>
</dbReference>
<dbReference type="SUPFAM" id="SSF52833">
    <property type="entry name" value="Thioredoxin-like"/>
    <property type="match status" value="1"/>
</dbReference>
<protein>
    <submittedName>
        <fullName evidence="1">Uncharacterized protein</fullName>
    </submittedName>
</protein>
<sequence length="136" mass="15097">MLREPPLKWCRVGELAWDSRFTLSDEHLYAALSEQPVLLERPIFARGPWAVVGRPAEIVLSLLGSDLPEDPCAVATWYKVTQTDASGCQVRLAHVPSWEGARLLADHYETTANRCSVCPLHVPGPMAIRSHAVLKE</sequence>
<reference evidence="1" key="1">
    <citation type="submission" date="2021-01" db="EMBL/GenBank/DDBJ databases">
        <authorList>
            <person name="Corre E."/>
            <person name="Pelletier E."/>
            <person name="Niang G."/>
            <person name="Scheremetjew M."/>
            <person name="Finn R."/>
            <person name="Kale V."/>
            <person name="Holt S."/>
            <person name="Cochrane G."/>
            <person name="Meng A."/>
            <person name="Brown T."/>
            <person name="Cohen L."/>
        </authorList>
    </citation>
    <scope>NUCLEOTIDE SEQUENCE</scope>
    <source>
        <strain evidence="1">PLY182g</strain>
    </source>
</reference>